<evidence type="ECO:0000313" key="3">
    <source>
        <dbReference type="Proteomes" id="UP000034883"/>
    </source>
</evidence>
<evidence type="ECO:0000313" key="2">
    <source>
        <dbReference type="EMBL" id="AKF03379.1"/>
    </source>
</evidence>
<dbReference type="AlphaFoldDB" id="A0A0F6SDG0"/>
<feature type="region of interest" description="Disordered" evidence="1">
    <location>
        <begin position="1"/>
        <end position="47"/>
    </location>
</feature>
<dbReference type="KEGG" id="samy:DB32_000528"/>
<keyword evidence="3" id="KW-1185">Reference proteome</keyword>
<proteinExistence type="predicted"/>
<dbReference type="EMBL" id="CP011125">
    <property type="protein sequence ID" value="AKF03379.1"/>
    <property type="molecule type" value="Genomic_DNA"/>
</dbReference>
<protein>
    <submittedName>
        <fullName evidence="2">Uncharacterized protein</fullName>
    </submittedName>
</protein>
<organism evidence="2 3">
    <name type="scientific">Sandaracinus amylolyticus</name>
    <dbReference type="NCBI Taxonomy" id="927083"/>
    <lineage>
        <taxon>Bacteria</taxon>
        <taxon>Pseudomonadati</taxon>
        <taxon>Myxococcota</taxon>
        <taxon>Polyangia</taxon>
        <taxon>Polyangiales</taxon>
        <taxon>Sandaracinaceae</taxon>
        <taxon>Sandaracinus</taxon>
    </lineage>
</organism>
<reference evidence="2 3" key="1">
    <citation type="submission" date="2015-03" db="EMBL/GenBank/DDBJ databases">
        <title>Genome assembly of Sandaracinus amylolyticus DSM 53668.</title>
        <authorList>
            <person name="Sharma G."/>
            <person name="Subramanian S."/>
        </authorList>
    </citation>
    <scope>NUCLEOTIDE SEQUENCE [LARGE SCALE GENOMIC DNA]</scope>
    <source>
        <strain evidence="2 3">DSM 53668</strain>
    </source>
</reference>
<accession>A0A0F6SDG0</accession>
<dbReference type="Proteomes" id="UP000034883">
    <property type="component" value="Chromosome"/>
</dbReference>
<name>A0A0F6SDG0_9BACT</name>
<evidence type="ECO:0000256" key="1">
    <source>
        <dbReference type="SAM" id="MobiDB-lite"/>
    </source>
</evidence>
<gene>
    <name evidence="2" type="ORF">DB32_000528</name>
</gene>
<sequence>MYPGGGPREDSNDGKPCAEATDEVEPSTKSAKKQVLMAHRPRIASLR</sequence>